<keyword evidence="5" id="KW-0862">Zinc</keyword>
<feature type="compositionally biased region" description="Basic and acidic residues" evidence="11">
    <location>
        <begin position="331"/>
        <end position="341"/>
    </location>
</feature>
<feature type="compositionally biased region" description="Low complexity" evidence="11">
    <location>
        <begin position="360"/>
        <end position="369"/>
    </location>
</feature>
<evidence type="ECO:0000256" key="1">
    <source>
        <dbReference type="ARBA" id="ARBA00004123"/>
    </source>
</evidence>
<evidence type="ECO:0000256" key="7">
    <source>
        <dbReference type="ARBA" id="ARBA00023125"/>
    </source>
</evidence>
<dbReference type="Pfam" id="PF00096">
    <property type="entry name" value="zf-C2H2"/>
    <property type="match status" value="3"/>
</dbReference>
<feature type="region of interest" description="Disordered" evidence="11">
    <location>
        <begin position="194"/>
        <end position="218"/>
    </location>
</feature>
<dbReference type="InterPro" id="IPR036236">
    <property type="entry name" value="Znf_C2H2_sf"/>
</dbReference>
<dbReference type="PROSITE" id="PS50157">
    <property type="entry name" value="ZINC_FINGER_C2H2_2"/>
    <property type="match status" value="4"/>
</dbReference>
<name>A0A4P6XQU5_9ASCO</name>
<keyword evidence="14" id="KW-1185">Reference proteome</keyword>
<dbReference type="SMART" id="SM00355">
    <property type="entry name" value="ZnF_C2H2"/>
    <property type="match status" value="4"/>
</dbReference>
<keyword evidence="6" id="KW-0805">Transcription regulation</keyword>
<dbReference type="GO" id="GO:0000981">
    <property type="term" value="F:DNA-binding transcription factor activity, RNA polymerase II-specific"/>
    <property type="evidence" value="ECO:0007669"/>
    <property type="project" value="TreeGrafter"/>
</dbReference>
<keyword evidence="4 10" id="KW-0863">Zinc-finger</keyword>
<evidence type="ECO:0000256" key="10">
    <source>
        <dbReference type="PROSITE-ProRule" id="PRU00042"/>
    </source>
</evidence>
<dbReference type="GO" id="GO:0008270">
    <property type="term" value="F:zinc ion binding"/>
    <property type="evidence" value="ECO:0007669"/>
    <property type="project" value="UniProtKB-KW"/>
</dbReference>
<dbReference type="EMBL" id="CP034458">
    <property type="protein sequence ID" value="QBM88438.1"/>
    <property type="molecule type" value="Genomic_DNA"/>
</dbReference>
<dbReference type="GO" id="GO:0005634">
    <property type="term" value="C:nucleus"/>
    <property type="evidence" value="ECO:0007669"/>
    <property type="project" value="UniProtKB-SubCell"/>
</dbReference>
<keyword evidence="9" id="KW-0539">Nucleus</keyword>
<feature type="domain" description="C2H2-type" evidence="12">
    <location>
        <begin position="646"/>
        <end position="673"/>
    </location>
</feature>
<evidence type="ECO:0000259" key="12">
    <source>
        <dbReference type="PROSITE" id="PS50157"/>
    </source>
</evidence>
<dbReference type="Proteomes" id="UP000292447">
    <property type="component" value="Chromosome III"/>
</dbReference>
<reference evidence="14" key="1">
    <citation type="submission" date="2019-03" db="EMBL/GenBank/DDBJ databases">
        <title>Snf2 controls pulcherriminic acid biosynthesis and connects pigmentation and antifungal activity of the yeast Metschnikowia pulcherrima.</title>
        <authorList>
            <person name="Gore-Lloyd D."/>
            <person name="Sumann I."/>
            <person name="Brachmann A.O."/>
            <person name="Schneeberger K."/>
            <person name="Ortiz-Merino R.A."/>
            <person name="Moreno-Beltran M."/>
            <person name="Schlaefli M."/>
            <person name="Kirner P."/>
            <person name="Santos Kron A."/>
            <person name="Wolfe K.H."/>
            <person name="Piel J."/>
            <person name="Ahrens C.H."/>
            <person name="Henk D."/>
            <person name="Freimoser F.M."/>
        </authorList>
    </citation>
    <scope>NUCLEOTIDE SEQUENCE [LARGE SCALE GENOMIC DNA]</scope>
    <source>
        <strain evidence="14">APC 1.2</strain>
    </source>
</reference>
<organism evidence="13 14">
    <name type="scientific">Metschnikowia aff. pulcherrima</name>
    <dbReference type="NCBI Taxonomy" id="2163413"/>
    <lineage>
        <taxon>Eukaryota</taxon>
        <taxon>Fungi</taxon>
        <taxon>Dikarya</taxon>
        <taxon>Ascomycota</taxon>
        <taxon>Saccharomycotina</taxon>
        <taxon>Pichiomycetes</taxon>
        <taxon>Metschnikowiaceae</taxon>
        <taxon>Metschnikowia</taxon>
    </lineage>
</organism>
<keyword evidence="7" id="KW-0238">DNA-binding</keyword>
<keyword evidence="3" id="KW-0677">Repeat</keyword>
<feature type="domain" description="C2H2-type" evidence="12">
    <location>
        <begin position="674"/>
        <end position="701"/>
    </location>
</feature>
<protein>
    <submittedName>
        <fullName evidence="13">C2H2-type zinc finger</fullName>
    </submittedName>
</protein>
<dbReference type="AlphaFoldDB" id="A0A4P6XQU5"/>
<accession>A0A4P6XQU5</accession>
<keyword evidence="8" id="KW-0804">Transcription</keyword>
<dbReference type="STRING" id="2163413.A0A4P6XQU5"/>
<evidence type="ECO:0000256" key="8">
    <source>
        <dbReference type="ARBA" id="ARBA00023163"/>
    </source>
</evidence>
<evidence type="ECO:0000313" key="14">
    <source>
        <dbReference type="Proteomes" id="UP000292447"/>
    </source>
</evidence>
<dbReference type="Gene3D" id="3.30.160.60">
    <property type="entry name" value="Classic Zinc Finger"/>
    <property type="match status" value="4"/>
</dbReference>
<dbReference type="PANTHER" id="PTHR23235">
    <property type="entry name" value="KRUEPPEL-LIKE TRANSCRIPTION FACTOR"/>
    <property type="match status" value="1"/>
</dbReference>
<sequence>MGDTLRAPSTQRGANTQVPPVDSTILRPLLPASSQPRKFEQYANTAVNGAANMRPKESLRPDPGYYQNFAQPQRSRHNLALFLFNTPRQDLFLANNYPIGPPPTAPNSAPPRQAYPSYYLAPRDSVAFPMPPNDLPGRLRGDSISLPHPLGQPRYPESDSMNFVGSQGMSGMPARNPSRATSIFSLLIQLPESSRNSVSGASSKDMVKTEKKGSASLGRGFSQDFESLGKDSLGNMFGWNQGNKMTPSSSKRGTKEFENQNAFWDQMGNGVTGSIAGVSNDSINAFLANLQTTGSIDFLNMSNEQRRDSIMKFITDQGQRSEPPRLMGTSLREDIFEDQRKSSHGSKGRKSSLSELNHVSPTSSMSSKNSKLRDEPHSPKTSPGRRASQTLDQIGGLQMRGNQQQYLHGQNMSSQRQAHAYYPPQQEAFGYPYQENAQFQAPQMRTTYSQFRASPNVLNQQQYAANAPAGGYVPQMQVTDPNYATVYKGSQFISPGAVEQLNYYPKADPQPTEQTSVDPNKQLVQAQQYARAEDGRPLLGATKVDQLMLVIQAREKGNKTAIKQTTDGSILASPNVDHDKNAVLPLAVDLVGGIEKPQRDNLEDGEPSRKRKRKGKTQECPYCFKQFHQTTHLDVHVRSHIGLKPFECTFCGKRFTQGGNLRTHMRLHTGEKPFVCDICNRNFSRKGNLAAHMLTHNKEKPFDCKLDNCDKSFTQLGNLKSHQNKFHLPTLTKLTQTFASITGDALAQLPEDEKQLLEYFAKLYKNANKGIRGRGKGKRVAKVDAGGNELMSPGSTHTSPEQLSVAMARQNDANARDAQIMTQANSATYAPSTQKYGV</sequence>
<dbReference type="SUPFAM" id="SSF57667">
    <property type="entry name" value="beta-beta-alpha zinc fingers"/>
    <property type="match status" value="2"/>
</dbReference>
<evidence type="ECO:0000256" key="3">
    <source>
        <dbReference type="ARBA" id="ARBA00022737"/>
    </source>
</evidence>
<dbReference type="PANTHER" id="PTHR23235:SF120">
    <property type="entry name" value="KRUPPEL-LIKE FACTOR 15"/>
    <property type="match status" value="1"/>
</dbReference>
<comment type="subcellular location">
    <subcellularLocation>
        <location evidence="1">Nucleus</location>
    </subcellularLocation>
</comment>
<evidence type="ECO:0000256" key="6">
    <source>
        <dbReference type="ARBA" id="ARBA00023015"/>
    </source>
</evidence>
<evidence type="ECO:0000256" key="2">
    <source>
        <dbReference type="ARBA" id="ARBA00022723"/>
    </source>
</evidence>
<evidence type="ECO:0000256" key="4">
    <source>
        <dbReference type="ARBA" id="ARBA00022771"/>
    </source>
</evidence>
<dbReference type="InterPro" id="IPR013087">
    <property type="entry name" value="Znf_C2H2_type"/>
</dbReference>
<keyword evidence="2" id="KW-0479">Metal-binding</keyword>
<dbReference type="GO" id="GO:0000978">
    <property type="term" value="F:RNA polymerase II cis-regulatory region sequence-specific DNA binding"/>
    <property type="evidence" value="ECO:0007669"/>
    <property type="project" value="TreeGrafter"/>
</dbReference>
<evidence type="ECO:0000256" key="9">
    <source>
        <dbReference type="ARBA" id="ARBA00023242"/>
    </source>
</evidence>
<feature type="domain" description="C2H2-type" evidence="12">
    <location>
        <begin position="618"/>
        <end position="645"/>
    </location>
</feature>
<dbReference type="PROSITE" id="PS00028">
    <property type="entry name" value="ZINC_FINGER_C2H2_1"/>
    <property type="match status" value="4"/>
</dbReference>
<evidence type="ECO:0000313" key="13">
    <source>
        <dbReference type="EMBL" id="QBM88438.1"/>
    </source>
</evidence>
<dbReference type="FunFam" id="3.30.160.60:FF:002157">
    <property type="entry name" value="Transcription factor"/>
    <property type="match status" value="1"/>
</dbReference>
<proteinExistence type="predicted"/>
<dbReference type="FunFam" id="3.30.160.60:FF:000130">
    <property type="entry name" value="Spalt-like transcription factor 4"/>
    <property type="match status" value="1"/>
</dbReference>
<evidence type="ECO:0000256" key="11">
    <source>
        <dbReference type="SAM" id="MobiDB-lite"/>
    </source>
</evidence>
<dbReference type="FunFam" id="3.30.160.60:FF:000104">
    <property type="entry name" value="Transcriptional repressor protein YY1"/>
    <property type="match status" value="1"/>
</dbReference>
<feature type="compositionally biased region" description="Polar residues" evidence="11">
    <location>
        <begin position="7"/>
        <end position="18"/>
    </location>
</feature>
<evidence type="ECO:0000256" key="5">
    <source>
        <dbReference type="ARBA" id="ARBA00022833"/>
    </source>
</evidence>
<feature type="region of interest" description="Disordered" evidence="11">
    <location>
        <begin position="1"/>
        <end position="22"/>
    </location>
</feature>
<feature type="domain" description="C2H2-type" evidence="12">
    <location>
        <begin position="702"/>
        <end position="727"/>
    </location>
</feature>
<feature type="region of interest" description="Disordered" evidence="11">
    <location>
        <begin position="314"/>
        <end position="388"/>
    </location>
</feature>
<gene>
    <name evidence="13" type="primary">MPUL0C04060</name>
    <name evidence="13" type="ORF">METSCH_C04060</name>
</gene>